<dbReference type="EMBL" id="CP058998">
    <property type="protein sequence ID" value="QLJ52773.1"/>
    <property type="molecule type" value="Genomic_DNA"/>
</dbReference>
<dbReference type="InterPro" id="IPR000485">
    <property type="entry name" value="AsnC-type_HTH_dom"/>
</dbReference>
<keyword evidence="1" id="KW-0805">Transcription regulation</keyword>
<organism evidence="5 6">
    <name type="scientific">Fermentimicrarchaeum limneticum</name>
    <dbReference type="NCBI Taxonomy" id="2795018"/>
    <lineage>
        <taxon>Archaea</taxon>
        <taxon>Candidatus Micrarchaeota</taxon>
        <taxon>Candidatus Fermentimicrarchaeales</taxon>
        <taxon>Candidatus Fermentimicrarchaeaceae</taxon>
        <taxon>Candidatus Fermentimicrarchaeum</taxon>
    </lineage>
</organism>
<dbReference type="GO" id="GO:0005829">
    <property type="term" value="C:cytosol"/>
    <property type="evidence" value="ECO:0007669"/>
    <property type="project" value="TreeGrafter"/>
</dbReference>
<dbReference type="InterPro" id="IPR011008">
    <property type="entry name" value="Dimeric_a/b-barrel"/>
</dbReference>
<keyword evidence="2" id="KW-0238">DNA-binding</keyword>
<evidence type="ECO:0000313" key="5">
    <source>
        <dbReference type="EMBL" id="QLJ52773.1"/>
    </source>
</evidence>
<accession>A0A7D5XET9</accession>
<dbReference type="KEGG" id="flt:Sv326_0598"/>
<dbReference type="GO" id="GO:0043200">
    <property type="term" value="P:response to amino acid"/>
    <property type="evidence" value="ECO:0007669"/>
    <property type="project" value="TreeGrafter"/>
</dbReference>
<dbReference type="Pfam" id="PF13412">
    <property type="entry name" value="HTH_24"/>
    <property type="match status" value="1"/>
</dbReference>
<keyword evidence="3" id="KW-0804">Transcription</keyword>
<dbReference type="InterPro" id="IPR036390">
    <property type="entry name" value="WH_DNA-bd_sf"/>
</dbReference>
<evidence type="ECO:0000256" key="2">
    <source>
        <dbReference type="ARBA" id="ARBA00023125"/>
    </source>
</evidence>
<dbReference type="AlphaFoldDB" id="A0A7D5XET9"/>
<dbReference type="Pfam" id="PF01037">
    <property type="entry name" value="AsnC_trans_reg"/>
    <property type="match status" value="1"/>
</dbReference>
<dbReference type="Gene3D" id="3.30.70.920">
    <property type="match status" value="1"/>
</dbReference>
<dbReference type="PROSITE" id="PS50956">
    <property type="entry name" value="HTH_ASNC_2"/>
    <property type="match status" value="1"/>
</dbReference>
<sequence length="175" mass="19692">MNFFGIITQNLQKEVVALEKIRANEEDLLLLEMLQTDCRKSLKEIAKKAGMPMSTVHEKIKRFEKTGLIKSYRALLDEKKLGFDVTAFIMASTEYLGGDKNFQRKLGEKVASLPNVLGVHTVSGDWDLIIKVKFKGVQQLGKFVNESVRTIPGIDKTMTMVSIDEIKEDTILTLG</sequence>
<evidence type="ECO:0000256" key="1">
    <source>
        <dbReference type="ARBA" id="ARBA00023015"/>
    </source>
</evidence>
<dbReference type="InterPro" id="IPR036388">
    <property type="entry name" value="WH-like_DNA-bd_sf"/>
</dbReference>
<dbReference type="Gene3D" id="1.10.10.10">
    <property type="entry name" value="Winged helix-like DNA-binding domain superfamily/Winged helix DNA-binding domain"/>
    <property type="match status" value="1"/>
</dbReference>
<dbReference type="PANTHER" id="PTHR30154">
    <property type="entry name" value="LEUCINE-RESPONSIVE REGULATORY PROTEIN"/>
    <property type="match status" value="1"/>
</dbReference>
<dbReference type="GO" id="GO:0043565">
    <property type="term" value="F:sequence-specific DNA binding"/>
    <property type="evidence" value="ECO:0007669"/>
    <property type="project" value="InterPro"/>
</dbReference>
<dbReference type="InterPro" id="IPR019888">
    <property type="entry name" value="Tscrpt_reg_AsnC-like"/>
</dbReference>
<feature type="domain" description="HTH asnC-type" evidence="4">
    <location>
        <begin position="27"/>
        <end position="84"/>
    </location>
</feature>
<dbReference type="SUPFAM" id="SSF54909">
    <property type="entry name" value="Dimeric alpha+beta barrel"/>
    <property type="match status" value="1"/>
</dbReference>
<gene>
    <name evidence="5" type="ORF">Sv326_0598</name>
</gene>
<name>A0A7D5XET9_FERL1</name>
<protein>
    <submittedName>
        <fullName evidence="5">Transcriptional regulator, AsnC family</fullName>
    </submittedName>
</protein>
<reference evidence="6" key="1">
    <citation type="submission" date="2020-07" db="EMBL/GenBank/DDBJ databases">
        <title>Metabolic diversity and evolutionary history of the archaeal phylum ###Micrarchaeota### uncovered from a freshwater lake metagenome.</title>
        <authorList>
            <person name="Kadnikov V.V."/>
            <person name="Savvichev A.S."/>
            <person name="Mardanov A.V."/>
            <person name="Beletsky A.V."/>
            <person name="Chupakov A.V."/>
            <person name="Kokryatskaya N.M."/>
            <person name="Pimenov N.V."/>
            <person name="Ravin N.V."/>
        </authorList>
    </citation>
    <scope>NUCLEOTIDE SEQUENCE [LARGE SCALE GENOMIC DNA]</scope>
</reference>
<evidence type="ECO:0000256" key="3">
    <source>
        <dbReference type="ARBA" id="ARBA00023163"/>
    </source>
</evidence>
<evidence type="ECO:0000259" key="4">
    <source>
        <dbReference type="PROSITE" id="PS50956"/>
    </source>
</evidence>
<dbReference type="PRINTS" id="PR00033">
    <property type="entry name" value="HTHASNC"/>
</dbReference>
<dbReference type="SMART" id="SM00344">
    <property type="entry name" value="HTH_ASNC"/>
    <property type="match status" value="1"/>
</dbReference>
<proteinExistence type="predicted"/>
<dbReference type="Proteomes" id="UP000510821">
    <property type="component" value="Chromosome"/>
</dbReference>
<dbReference type="SUPFAM" id="SSF46785">
    <property type="entry name" value="Winged helix' DNA-binding domain"/>
    <property type="match status" value="1"/>
</dbReference>
<evidence type="ECO:0000313" key="6">
    <source>
        <dbReference type="Proteomes" id="UP000510821"/>
    </source>
</evidence>
<dbReference type="InterPro" id="IPR019887">
    <property type="entry name" value="Tscrpt_reg_AsnC/Lrp_C"/>
</dbReference>
<dbReference type="PANTHER" id="PTHR30154:SF34">
    <property type="entry name" value="TRANSCRIPTIONAL REGULATOR AZLB"/>
    <property type="match status" value="1"/>
</dbReference>